<dbReference type="Proteomes" id="UP000009168">
    <property type="component" value="Unassembled WGS sequence"/>
</dbReference>
<proteinExistence type="predicted"/>
<keyword evidence="2" id="KW-1185">Reference proteome</keyword>
<name>I7LZV7_TETTS</name>
<dbReference type="AlphaFoldDB" id="I7LZV7"/>
<organism evidence="1 2">
    <name type="scientific">Tetrahymena thermophila (strain SB210)</name>
    <dbReference type="NCBI Taxonomy" id="312017"/>
    <lineage>
        <taxon>Eukaryota</taxon>
        <taxon>Sar</taxon>
        <taxon>Alveolata</taxon>
        <taxon>Ciliophora</taxon>
        <taxon>Intramacronucleata</taxon>
        <taxon>Oligohymenophorea</taxon>
        <taxon>Hymenostomatida</taxon>
        <taxon>Tetrahymenina</taxon>
        <taxon>Tetrahymenidae</taxon>
        <taxon>Tetrahymena</taxon>
    </lineage>
</organism>
<dbReference type="HOGENOM" id="CLU_1771827_0_0_1"/>
<protein>
    <submittedName>
        <fullName evidence="1">Uncharacterized protein</fullName>
    </submittedName>
</protein>
<sequence length="147" mass="17761">MGIYNQNLKSVISQLKIICFQIKEDLNKQKIDIQKYREQIYNHFNISCKDLEFSNMKEDADFLLHQRRKLSGKQNLNPQDNHFFEISIQKLLKFKLQFSDKNQIINMFIQQSKQQVNNNYSLNKKLIDNMDSVRKELYQYFNSVIEE</sequence>
<dbReference type="GeneID" id="7830104"/>
<evidence type="ECO:0000313" key="1">
    <source>
        <dbReference type="EMBL" id="EAR84998.1"/>
    </source>
</evidence>
<dbReference type="KEGG" id="tet:TTHERM_00529500"/>
<dbReference type="EMBL" id="GG662522">
    <property type="protein sequence ID" value="EAR84998.1"/>
    <property type="molecule type" value="Genomic_DNA"/>
</dbReference>
<reference evidence="2" key="1">
    <citation type="journal article" date="2006" name="PLoS Biol.">
        <title>Macronuclear genome sequence of the ciliate Tetrahymena thermophila, a model eukaryote.</title>
        <authorList>
            <person name="Eisen J.A."/>
            <person name="Coyne R.S."/>
            <person name="Wu M."/>
            <person name="Wu D."/>
            <person name="Thiagarajan M."/>
            <person name="Wortman J.R."/>
            <person name="Badger J.H."/>
            <person name="Ren Q."/>
            <person name="Amedeo P."/>
            <person name="Jones K.M."/>
            <person name="Tallon L.J."/>
            <person name="Delcher A.L."/>
            <person name="Salzberg S.L."/>
            <person name="Silva J.C."/>
            <person name="Haas B.J."/>
            <person name="Majoros W.H."/>
            <person name="Farzad M."/>
            <person name="Carlton J.M."/>
            <person name="Smith R.K. Jr."/>
            <person name="Garg J."/>
            <person name="Pearlman R.E."/>
            <person name="Karrer K.M."/>
            <person name="Sun L."/>
            <person name="Manning G."/>
            <person name="Elde N.C."/>
            <person name="Turkewitz A.P."/>
            <person name="Asai D.J."/>
            <person name="Wilkes D.E."/>
            <person name="Wang Y."/>
            <person name="Cai H."/>
            <person name="Collins K."/>
            <person name="Stewart B.A."/>
            <person name="Lee S.R."/>
            <person name="Wilamowska K."/>
            <person name="Weinberg Z."/>
            <person name="Ruzzo W.L."/>
            <person name="Wloga D."/>
            <person name="Gaertig J."/>
            <person name="Frankel J."/>
            <person name="Tsao C.-C."/>
            <person name="Gorovsky M.A."/>
            <person name="Keeling P.J."/>
            <person name="Waller R.F."/>
            <person name="Patron N.J."/>
            <person name="Cherry J.M."/>
            <person name="Stover N.A."/>
            <person name="Krieger C.J."/>
            <person name="del Toro C."/>
            <person name="Ryder H.F."/>
            <person name="Williamson S.C."/>
            <person name="Barbeau R.A."/>
            <person name="Hamilton E.P."/>
            <person name="Orias E."/>
        </authorList>
    </citation>
    <scope>NUCLEOTIDE SEQUENCE [LARGE SCALE GENOMIC DNA]</scope>
    <source>
        <strain evidence="2">SB210</strain>
    </source>
</reference>
<evidence type="ECO:0000313" key="2">
    <source>
        <dbReference type="Proteomes" id="UP000009168"/>
    </source>
</evidence>
<dbReference type="RefSeq" id="XP_001032661.1">
    <property type="nucleotide sequence ID" value="XM_001032661.2"/>
</dbReference>
<dbReference type="InParanoid" id="I7LZV7"/>
<accession>I7LZV7</accession>
<gene>
    <name evidence="1" type="ORF">TTHERM_00529500</name>
</gene>